<dbReference type="Pfam" id="PF00561">
    <property type="entry name" value="Abhydrolase_1"/>
    <property type="match status" value="1"/>
</dbReference>
<protein>
    <recommendedName>
        <fullName evidence="1">AB hydrolase-1 domain-containing protein</fullName>
    </recommendedName>
</protein>
<feature type="domain" description="AB hydrolase-1" evidence="1">
    <location>
        <begin position="82"/>
        <end position="181"/>
    </location>
</feature>
<dbReference type="InterPro" id="IPR029058">
    <property type="entry name" value="AB_hydrolase_fold"/>
</dbReference>
<proteinExistence type="predicted"/>
<reference evidence="2 3" key="1">
    <citation type="submission" date="2016-05" db="EMBL/GenBank/DDBJ databases">
        <title>Complete genome sequence of Novosphingobium guangzhouense SA925(T).</title>
        <authorList>
            <person name="Sha S."/>
        </authorList>
    </citation>
    <scope>NUCLEOTIDE SEQUENCE [LARGE SCALE GENOMIC DNA]</scope>
    <source>
        <strain evidence="2 3">SA925</strain>
    </source>
</reference>
<name>A0A2K2FWJ4_9SPHN</name>
<gene>
    <name evidence="2" type="ORF">A8V01_24505</name>
</gene>
<accession>A0A2K2FWJ4</accession>
<dbReference type="PRINTS" id="PR00111">
    <property type="entry name" value="ABHYDROLASE"/>
</dbReference>
<dbReference type="Gene3D" id="3.40.50.1820">
    <property type="entry name" value="alpha/beta hydrolase"/>
    <property type="match status" value="1"/>
</dbReference>
<evidence type="ECO:0000259" key="1">
    <source>
        <dbReference type="Pfam" id="PF00561"/>
    </source>
</evidence>
<keyword evidence="3" id="KW-1185">Reference proteome</keyword>
<organism evidence="2 3">
    <name type="scientific">Novosphingobium guangzhouense</name>
    <dbReference type="NCBI Taxonomy" id="1850347"/>
    <lineage>
        <taxon>Bacteria</taxon>
        <taxon>Pseudomonadati</taxon>
        <taxon>Pseudomonadota</taxon>
        <taxon>Alphaproteobacteria</taxon>
        <taxon>Sphingomonadales</taxon>
        <taxon>Sphingomonadaceae</taxon>
        <taxon>Novosphingobium</taxon>
    </lineage>
</organism>
<comment type="caution">
    <text evidence="2">The sequence shown here is derived from an EMBL/GenBank/DDBJ whole genome shotgun (WGS) entry which is preliminary data.</text>
</comment>
<dbReference type="Proteomes" id="UP000236327">
    <property type="component" value="Unassembled WGS sequence"/>
</dbReference>
<dbReference type="InterPro" id="IPR000073">
    <property type="entry name" value="AB_hydrolase_1"/>
</dbReference>
<dbReference type="AlphaFoldDB" id="A0A2K2FWJ4"/>
<dbReference type="PANTHER" id="PTHR46438">
    <property type="entry name" value="ALPHA/BETA-HYDROLASES SUPERFAMILY PROTEIN"/>
    <property type="match status" value="1"/>
</dbReference>
<evidence type="ECO:0000313" key="2">
    <source>
        <dbReference type="EMBL" id="PNU03167.1"/>
    </source>
</evidence>
<sequence>MVDPGAAAWTLGCLSAGRAKRMIDRRGFAGSVALGAVLASTRASAMTGFITPPDTVWTGGGVVGRAGGRLRYVTLGDKGTAPPLVLLHKLGGWVADWRDVAPALAKGRQVIAFDLPGHGASHWLGTPPAVQTVVETAGLLLGALQEMGLAQVDLAGTSLGGCVAVAMAAIAPERVRRLALPSCVLGPASTQEQVAAKEAGQASMFTPDGDPLPVDAEVARGVFGLINAERIGAEQNASRKQAGRWIRPHERGVAYTDFVSLMRRVSAPTLLLYGERDGFFLKYQAGAEAAFRDVRSIVMSGVSGFPVQDNPVDTARAIDRFLA</sequence>
<dbReference type="EMBL" id="LYMM01000056">
    <property type="protein sequence ID" value="PNU03167.1"/>
    <property type="molecule type" value="Genomic_DNA"/>
</dbReference>
<evidence type="ECO:0000313" key="3">
    <source>
        <dbReference type="Proteomes" id="UP000236327"/>
    </source>
</evidence>
<dbReference type="SUPFAM" id="SSF53474">
    <property type="entry name" value="alpha/beta-Hydrolases"/>
    <property type="match status" value="1"/>
</dbReference>